<organism evidence="1 2">
    <name type="scientific">Catellatospora citrea</name>
    <dbReference type="NCBI Taxonomy" id="53366"/>
    <lineage>
        <taxon>Bacteria</taxon>
        <taxon>Bacillati</taxon>
        <taxon>Actinomycetota</taxon>
        <taxon>Actinomycetes</taxon>
        <taxon>Micromonosporales</taxon>
        <taxon>Micromonosporaceae</taxon>
        <taxon>Catellatospora</taxon>
    </lineage>
</organism>
<evidence type="ECO:0000313" key="1">
    <source>
        <dbReference type="EMBL" id="GIF96596.1"/>
    </source>
</evidence>
<protein>
    <submittedName>
        <fullName evidence="1">Uncharacterized protein</fullName>
    </submittedName>
</protein>
<keyword evidence="2" id="KW-1185">Reference proteome</keyword>
<comment type="caution">
    <text evidence="1">The sequence shown here is derived from an EMBL/GenBank/DDBJ whole genome shotgun (WGS) entry which is preliminary data.</text>
</comment>
<evidence type="ECO:0000313" key="2">
    <source>
        <dbReference type="Proteomes" id="UP000659904"/>
    </source>
</evidence>
<gene>
    <name evidence="1" type="ORF">Cci01nite_16900</name>
</gene>
<name>A0A8J3NYC2_9ACTN</name>
<dbReference type="Proteomes" id="UP000659904">
    <property type="component" value="Unassembled WGS sequence"/>
</dbReference>
<accession>A0A8J3NYC2</accession>
<proteinExistence type="predicted"/>
<dbReference type="AlphaFoldDB" id="A0A8J3NYC2"/>
<sequence length="93" mass="9934">MALTKAFELPAVGRCATFTKSETDGRRATAHWRKITQGGTGDPVDAWSVLQPPTGYVPPDAAAAGRAPTMRLSTHPGRPCRWLTTWSAGVGTR</sequence>
<dbReference type="EMBL" id="BONH01000005">
    <property type="protein sequence ID" value="GIF96596.1"/>
    <property type="molecule type" value="Genomic_DNA"/>
</dbReference>
<reference evidence="1 2" key="1">
    <citation type="submission" date="2021-01" db="EMBL/GenBank/DDBJ databases">
        <title>Whole genome shotgun sequence of Catellatospora citrea NBRC 14495.</title>
        <authorList>
            <person name="Komaki H."/>
            <person name="Tamura T."/>
        </authorList>
    </citation>
    <scope>NUCLEOTIDE SEQUENCE [LARGE SCALE GENOMIC DNA]</scope>
    <source>
        <strain evidence="1 2">NBRC 14495</strain>
    </source>
</reference>